<dbReference type="GO" id="GO:0030915">
    <property type="term" value="C:Smc5-Smc6 complex"/>
    <property type="evidence" value="ECO:0007669"/>
    <property type="project" value="TreeGrafter"/>
</dbReference>
<dbReference type="SUPFAM" id="SSF52540">
    <property type="entry name" value="P-loop containing nucleoside triphosphate hydrolases"/>
    <property type="match status" value="1"/>
</dbReference>
<reference evidence="3 4" key="1">
    <citation type="journal article" date="2019" name="Nat. Microbiol.">
        <title>Wide diversity of methane and short-chain alkane metabolisms in uncultured archaea.</title>
        <authorList>
            <person name="Borrel G."/>
            <person name="Adam P.S."/>
            <person name="McKay L.J."/>
            <person name="Chen L.X."/>
            <person name="Sierra-Garcia I.N."/>
            <person name="Sieber C.M."/>
            <person name="Letourneur Q."/>
            <person name="Ghozlane A."/>
            <person name="Andersen G.L."/>
            <person name="Li W.J."/>
            <person name="Hallam S.J."/>
            <person name="Muyzer G."/>
            <person name="de Oliveira V.M."/>
            <person name="Inskeep W.P."/>
            <person name="Banfield J.F."/>
            <person name="Gribaldo S."/>
        </authorList>
    </citation>
    <scope>NUCLEOTIDE SEQUENCE [LARGE SCALE GENOMIC DNA]</scope>
    <source>
        <strain evidence="3">NM4</strain>
    </source>
</reference>
<dbReference type="EMBL" id="RXII01000056">
    <property type="protein sequence ID" value="RZN62070.1"/>
    <property type="molecule type" value="Genomic_DNA"/>
</dbReference>
<dbReference type="GO" id="GO:0000724">
    <property type="term" value="P:double-strand break repair via homologous recombination"/>
    <property type="evidence" value="ECO:0007669"/>
    <property type="project" value="TreeGrafter"/>
</dbReference>
<evidence type="ECO:0000259" key="2">
    <source>
        <dbReference type="Pfam" id="PF02463"/>
    </source>
</evidence>
<proteinExistence type="predicted"/>
<sequence>MSYIKEVILENFMSHEYSRIRLRKGLNLIIGPNGAGKSSIVVGISVALGQTYTERARRLRDLIRRGREIARVSVIFDNTPLDGKRPIPFSRIDEWKISRYIRADGSYWFEVDGRTTEKAEVVYMLSKLGINPDNMAVFMHQGMIEEFLSLKPNQILQQVEEAAGLHDYRRRVVEAVEKLRGIEKEEKEISNLMKRAEE</sequence>
<gene>
    <name evidence="3" type="ORF">EF810_03715</name>
</gene>
<dbReference type="PANTHER" id="PTHR45916">
    <property type="entry name" value="STRUCTURAL MAINTENANCE OF CHROMOSOMES PROTEIN 5"/>
    <property type="match status" value="1"/>
</dbReference>
<dbReference type="PANTHER" id="PTHR45916:SF1">
    <property type="entry name" value="STRUCTURAL MAINTENANCE OF CHROMOSOMES PROTEIN 5"/>
    <property type="match status" value="1"/>
</dbReference>
<dbReference type="AlphaFoldDB" id="A0A520KLD9"/>
<name>A0A520KLD9_9CREN</name>
<dbReference type="GO" id="GO:0003697">
    <property type="term" value="F:single-stranded DNA binding"/>
    <property type="evidence" value="ECO:0007669"/>
    <property type="project" value="TreeGrafter"/>
</dbReference>
<evidence type="ECO:0000256" key="1">
    <source>
        <dbReference type="ARBA" id="ARBA00023054"/>
    </source>
</evidence>
<dbReference type="GO" id="GO:0016887">
    <property type="term" value="F:ATP hydrolysis activity"/>
    <property type="evidence" value="ECO:0007669"/>
    <property type="project" value="InterPro"/>
</dbReference>
<evidence type="ECO:0000313" key="3">
    <source>
        <dbReference type="EMBL" id="RZN62070.1"/>
    </source>
</evidence>
<feature type="non-terminal residue" evidence="3">
    <location>
        <position position="198"/>
    </location>
</feature>
<accession>A0A520KLD9</accession>
<dbReference type="Pfam" id="PF02463">
    <property type="entry name" value="SMC_N"/>
    <property type="match status" value="1"/>
</dbReference>
<dbReference type="InterPro" id="IPR003395">
    <property type="entry name" value="RecF/RecN/SMC_N"/>
</dbReference>
<protein>
    <recommendedName>
        <fullName evidence="2">RecF/RecN/SMC N-terminal domain-containing protein</fullName>
    </recommendedName>
</protein>
<keyword evidence="1" id="KW-0175">Coiled coil</keyword>
<dbReference type="Proteomes" id="UP000316217">
    <property type="component" value="Unassembled WGS sequence"/>
</dbReference>
<comment type="caution">
    <text evidence="3">The sequence shown here is derived from an EMBL/GenBank/DDBJ whole genome shotgun (WGS) entry which is preliminary data.</text>
</comment>
<dbReference type="Gene3D" id="3.40.50.300">
    <property type="entry name" value="P-loop containing nucleotide triphosphate hydrolases"/>
    <property type="match status" value="1"/>
</dbReference>
<evidence type="ECO:0000313" key="4">
    <source>
        <dbReference type="Proteomes" id="UP000316217"/>
    </source>
</evidence>
<dbReference type="InterPro" id="IPR027417">
    <property type="entry name" value="P-loop_NTPase"/>
</dbReference>
<organism evidence="3 4">
    <name type="scientific">Candidatus Methanodesulfokora washburnensis</name>
    <dbReference type="NCBI Taxonomy" id="2478471"/>
    <lineage>
        <taxon>Archaea</taxon>
        <taxon>Thermoproteota</taxon>
        <taxon>Candidatus Korarchaeia</taxon>
        <taxon>Candidatus Korarchaeia incertae sedis</taxon>
        <taxon>Candidatus Methanodesulfokora</taxon>
    </lineage>
</organism>
<feature type="domain" description="RecF/RecN/SMC N-terminal" evidence="2">
    <location>
        <begin position="3"/>
        <end position="135"/>
    </location>
</feature>